<dbReference type="Gene3D" id="2.60.120.10">
    <property type="entry name" value="Jelly Rolls"/>
    <property type="match status" value="1"/>
</dbReference>
<comment type="caution">
    <text evidence="2">The sequence shown here is derived from an EMBL/GenBank/DDBJ whole genome shotgun (WGS) entry which is preliminary data.</text>
</comment>
<dbReference type="RefSeq" id="WP_189768105.1">
    <property type="nucleotide sequence ID" value="NZ_BNCK01000002.1"/>
</dbReference>
<evidence type="ECO:0000313" key="3">
    <source>
        <dbReference type="Proteomes" id="UP000623842"/>
    </source>
</evidence>
<evidence type="ECO:0000259" key="1">
    <source>
        <dbReference type="Pfam" id="PF07883"/>
    </source>
</evidence>
<protein>
    <recommendedName>
        <fullName evidence="1">Cupin type-2 domain-containing protein</fullName>
    </recommendedName>
</protein>
<dbReference type="SUPFAM" id="SSF51182">
    <property type="entry name" value="RmlC-like cupins"/>
    <property type="match status" value="1"/>
</dbReference>
<proteinExistence type="predicted"/>
<dbReference type="InterPro" id="IPR013096">
    <property type="entry name" value="Cupin_2"/>
</dbReference>
<gene>
    <name evidence="2" type="ORF">GCM10017161_11080</name>
</gene>
<reference evidence="2" key="1">
    <citation type="journal article" date="2014" name="Int. J. Syst. Evol. Microbiol.">
        <title>Complete genome sequence of Corynebacterium casei LMG S-19264T (=DSM 44701T), isolated from a smear-ripened cheese.</title>
        <authorList>
            <consortium name="US DOE Joint Genome Institute (JGI-PGF)"/>
            <person name="Walter F."/>
            <person name="Albersmeier A."/>
            <person name="Kalinowski J."/>
            <person name="Ruckert C."/>
        </authorList>
    </citation>
    <scope>NUCLEOTIDE SEQUENCE</scope>
    <source>
        <strain evidence="2">KCTC 42731</strain>
    </source>
</reference>
<dbReference type="Pfam" id="PF07883">
    <property type="entry name" value="Cupin_2"/>
    <property type="match status" value="1"/>
</dbReference>
<name>A0A919EIQ0_9GAMM</name>
<dbReference type="PANTHER" id="PTHR43346">
    <property type="entry name" value="LIGAND BINDING DOMAIN PROTEIN, PUTATIVE (AFU_ORTHOLOGUE AFUA_6G14370)-RELATED"/>
    <property type="match status" value="1"/>
</dbReference>
<dbReference type="InterPro" id="IPR014710">
    <property type="entry name" value="RmlC-like_jellyroll"/>
</dbReference>
<accession>A0A919EIQ0</accession>
<keyword evidence="3" id="KW-1185">Reference proteome</keyword>
<sequence>MQKLLIISLILQLIIAFKVSASTNLNTIKAPKSYDNIHVHALSSNKHASEFIIFIKNEVKPHYHENHTELIFVLEGEGIFFLDDTKQMIRPRDFIRIEEKQIHSVQVTSNIPLKVLSVQTPEFLGKDRVFVQTQ</sequence>
<dbReference type="InterPro" id="IPR052538">
    <property type="entry name" value="Flavonoid_dioxygenase-like"/>
</dbReference>
<dbReference type="AlphaFoldDB" id="A0A919EIQ0"/>
<dbReference type="InterPro" id="IPR011051">
    <property type="entry name" value="RmlC_Cupin_sf"/>
</dbReference>
<evidence type="ECO:0000313" key="2">
    <source>
        <dbReference type="EMBL" id="GHF85310.1"/>
    </source>
</evidence>
<organism evidence="2 3">
    <name type="scientific">Thalassotalea marina</name>
    <dbReference type="NCBI Taxonomy" id="1673741"/>
    <lineage>
        <taxon>Bacteria</taxon>
        <taxon>Pseudomonadati</taxon>
        <taxon>Pseudomonadota</taxon>
        <taxon>Gammaproteobacteria</taxon>
        <taxon>Alteromonadales</taxon>
        <taxon>Colwelliaceae</taxon>
        <taxon>Thalassotalea</taxon>
    </lineage>
</organism>
<dbReference type="Proteomes" id="UP000623842">
    <property type="component" value="Unassembled WGS sequence"/>
</dbReference>
<reference evidence="2" key="2">
    <citation type="submission" date="2020-09" db="EMBL/GenBank/DDBJ databases">
        <authorList>
            <person name="Sun Q."/>
            <person name="Kim S."/>
        </authorList>
    </citation>
    <scope>NUCLEOTIDE SEQUENCE</scope>
    <source>
        <strain evidence="2">KCTC 42731</strain>
    </source>
</reference>
<dbReference type="EMBL" id="BNCK01000002">
    <property type="protein sequence ID" value="GHF85310.1"/>
    <property type="molecule type" value="Genomic_DNA"/>
</dbReference>
<dbReference type="PANTHER" id="PTHR43346:SF1">
    <property type="entry name" value="QUERCETIN 2,3-DIOXYGENASE-RELATED"/>
    <property type="match status" value="1"/>
</dbReference>
<feature type="domain" description="Cupin type-2" evidence="1">
    <location>
        <begin position="58"/>
        <end position="118"/>
    </location>
</feature>